<evidence type="ECO:0000313" key="4">
    <source>
        <dbReference type="Proteomes" id="UP000236379"/>
    </source>
</evidence>
<dbReference type="EMBL" id="PPPD01000001">
    <property type="protein sequence ID" value="PNY82612.1"/>
    <property type="molecule type" value="Genomic_DNA"/>
</dbReference>
<dbReference type="AlphaFoldDB" id="A0A2K3V1E7"/>
<dbReference type="Proteomes" id="UP000236379">
    <property type="component" value="Unassembled WGS sequence"/>
</dbReference>
<evidence type="ECO:0000256" key="1">
    <source>
        <dbReference type="SAM" id="MobiDB-lite"/>
    </source>
</evidence>
<keyword evidence="2" id="KW-1133">Transmembrane helix</keyword>
<feature type="transmembrane region" description="Helical" evidence="2">
    <location>
        <begin position="52"/>
        <end position="85"/>
    </location>
</feature>
<reference evidence="3 4" key="1">
    <citation type="submission" date="2018-01" db="EMBL/GenBank/DDBJ databases">
        <title>Deinococcus koreensis sp. nov., a radiation-resistant bacterium isolated from river water.</title>
        <authorList>
            <person name="Choi A."/>
        </authorList>
    </citation>
    <scope>NUCLEOTIDE SEQUENCE [LARGE SCALE GENOMIC DNA]</scope>
    <source>
        <strain evidence="3 4">SJW1-2</strain>
    </source>
</reference>
<feature type="region of interest" description="Disordered" evidence="1">
    <location>
        <begin position="96"/>
        <end position="134"/>
    </location>
</feature>
<gene>
    <name evidence="3" type="ORF">CVO96_15760</name>
</gene>
<evidence type="ECO:0000256" key="2">
    <source>
        <dbReference type="SAM" id="Phobius"/>
    </source>
</evidence>
<sequence length="134" mass="13262">MTILSSAPLQPDVKSRPDPESLPVARTGDDSLVTLSNPDHEERHRTQRGGLWVSAVLAVLAGVALLQGAILVGLLLVAALSVLLLAGNQHRWAGLQRGGGGGWVPDGGSSSGSSGGQSGECGASDGGSGGGCGD</sequence>
<keyword evidence="2" id="KW-0812">Transmembrane</keyword>
<name>A0A2K3V1E7_9DEIO</name>
<keyword evidence="2" id="KW-0472">Membrane</keyword>
<dbReference type="RefSeq" id="WP_103313044.1">
    <property type="nucleotide sequence ID" value="NZ_PPPD01000001.1"/>
</dbReference>
<evidence type="ECO:0000313" key="3">
    <source>
        <dbReference type="EMBL" id="PNY82612.1"/>
    </source>
</evidence>
<proteinExistence type="predicted"/>
<protein>
    <submittedName>
        <fullName evidence="3">Uncharacterized protein</fullName>
    </submittedName>
</protein>
<organism evidence="3 4">
    <name type="scientific">Deinococcus koreensis</name>
    <dbReference type="NCBI Taxonomy" id="2054903"/>
    <lineage>
        <taxon>Bacteria</taxon>
        <taxon>Thermotogati</taxon>
        <taxon>Deinococcota</taxon>
        <taxon>Deinococci</taxon>
        <taxon>Deinococcales</taxon>
        <taxon>Deinococcaceae</taxon>
        <taxon>Deinococcus</taxon>
    </lineage>
</organism>
<keyword evidence="4" id="KW-1185">Reference proteome</keyword>
<accession>A0A2K3V1E7</accession>
<feature type="region of interest" description="Disordered" evidence="1">
    <location>
        <begin position="1"/>
        <end position="47"/>
    </location>
</feature>
<comment type="caution">
    <text evidence="3">The sequence shown here is derived from an EMBL/GenBank/DDBJ whole genome shotgun (WGS) entry which is preliminary data.</text>
</comment>